<gene>
    <name evidence="3" type="primary">LOC112051478</name>
</gene>
<keyword evidence="2" id="KW-1185">Reference proteome</keyword>
<dbReference type="InterPro" id="IPR010562">
    <property type="entry name" value="Haemolymph_juvenile_hormone-bd"/>
</dbReference>
<keyword evidence="1" id="KW-0732">Signal</keyword>
<protein>
    <submittedName>
        <fullName evidence="3">Circadian clock-controlled protein daywake</fullName>
    </submittedName>
</protein>
<accession>A0A6J1NRN8</accession>
<dbReference type="PANTHER" id="PTHR11008:SF32">
    <property type="entry name" value="CIRCADIAN CLOCK-CONTROLLED PROTEIN DAYWAKE-RELATED"/>
    <property type="match status" value="1"/>
</dbReference>
<dbReference type="OrthoDB" id="8186595at2759"/>
<dbReference type="GO" id="GO:0007623">
    <property type="term" value="P:circadian rhythm"/>
    <property type="evidence" value="ECO:0007669"/>
    <property type="project" value="UniProtKB-ARBA"/>
</dbReference>
<dbReference type="GeneID" id="112051478"/>
<organism evidence="2 3">
    <name type="scientific">Bicyclus anynana</name>
    <name type="common">Squinting bush brown butterfly</name>
    <dbReference type="NCBI Taxonomy" id="110368"/>
    <lineage>
        <taxon>Eukaryota</taxon>
        <taxon>Metazoa</taxon>
        <taxon>Ecdysozoa</taxon>
        <taxon>Arthropoda</taxon>
        <taxon>Hexapoda</taxon>
        <taxon>Insecta</taxon>
        <taxon>Pterygota</taxon>
        <taxon>Neoptera</taxon>
        <taxon>Endopterygota</taxon>
        <taxon>Lepidoptera</taxon>
        <taxon>Glossata</taxon>
        <taxon>Ditrysia</taxon>
        <taxon>Papilionoidea</taxon>
        <taxon>Nymphalidae</taxon>
        <taxon>Satyrinae</taxon>
        <taxon>Satyrini</taxon>
        <taxon>Mycalesina</taxon>
        <taxon>Bicyclus</taxon>
    </lineage>
</organism>
<reference evidence="3" key="1">
    <citation type="submission" date="2025-08" db="UniProtKB">
        <authorList>
            <consortium name="RefSeq"/>
        </authorList>
    </citation>
    <scope>IDENTIFICATION</scope>
</reference>
<sequence>MSYLTSLVLLFTLCCVKAEEESFLPEYIHPCTLADEDFEICVKEQIEQSLPSFAKGIPELSVPSIDPVDLHDIVIDGKGLKLNFSDAKMHGLSEVKLVDLKAQLGGDNESFALAVKGNLSLTAQYYADGRILILPIKGEGDALIECRNVEVYISTNLTHVKGKDDKEHLKLLAPSYKYDIESTTFDLKNLFNGNKQLAETTLEFANKNWSQLMDELAPPAIKQIVKTIVKAINKFLSKVTIPRIIIGYKERL</sequence>
<dbReference type="SMART" id="SM00700">
    <property type="entry name" value="JHBP"/>
    <property type="match status" value="1"/>
</dbReference>
<evidence type="ECO:0000256" key="1">
    <source>
        <dbReference type="SAM" id="SignalP"/>
    </source>
</evidence>
<feature type="signal peptide" evidence="1">
    <location>
        <begin position="1"/>
        <end position="18"/>
    </location>
</feature>
<proteinExistence type="predicted"/>
<feature type="chain" id="PRO_5046490398" evidence="1">
    <location>
        <begin position="19"/>
        <end position="252"/>
    </location>
</feature>
<dbReference type="KEGG" id="bany:112051478"/>
<dbReference type="GO" id="GO:0005615">
    <property type="term" value="C:extracellular space"/>
    <property type="evidence" value="ECO:0007669"/>
    <property type="project" value="TreeGrafter"/>
</dbReference>
<name>A0A6J1NRN8_BICAN</name>
<dbReference type="Pfam" id="PF06585">
    <property type="entry name" value="JHBP"/>
    <property type="match status" value="1"/>
</dbReference>
<evidence type="ECO:0000313" key="3">
    <source>
        <dbReference type="RefSeq" id="XP_023945911.2"/>
    </source>
</evidence>
<dbReference type="PANTHER" id="PTHR11008">
    <property type="entry name" value="PROTEIN TAKEOUT-LIKE PROTEIN"/>
    <property type="match status" value="1"/>
</dbReference>
<dbReference type="Gene3D" id="3.15.10.30">
    <property type="entry name" value="Haemolymph juvenile hormone binding protein"/>
    <property type="match status" value="1"/>
</dbReference>
<dbReference type="RefSeq" id="XP_023945911.2">
    <property type="nucleotide sequence ID" value="XM_024090143.2"/>
</dbReference>
<dbReference type="AlphaFoldDB" id="A0A6J1NRN8"/>
<dbReference type="InterPro" id="IPR038606">
    <property type="entry name" value="To_sf"/>
</dbReference>
<dbReference type="Proteomes" id="UP001652582">
    <property type="component" value="Chromosome 6"/>
</dbReference>
<evidence type="ECO:0000313" key="2">
    <source>
        <dbReference type="Proteomes" id="UP001652582"/>
    </source>
</evidence>